<name>A0ABN3GJ48_9ACTN</name>
<dbReference type="Pfam" id="PF00126">
    <property type="entry name" value="HTH_1"/>
    <property type="match status" value="1"/>
</dbReference>
<reference evidence="6 7" key="1">
    <citation type="journal article" date="2019" name="Int. J. Syst. Evol. Microbiol.">
        <title>The Global Catalogue of Microorganisms (GCM) 10K type strain sequencing project: providing services to taxonomists for standard genome sequencing and annotation.</title>
        <authorList>
            <consortium name="The Broad Institute Genomics Platform"/>
            <consortium name="The Broad Institute Genome Sequencing Center for Infectious Disease"/>
            <person name="Wu L."/>
            <person name="Ma J."/>
        </authorList>
    </citation>
    <scope>NUCLEOTIDE SEQUENCE [LARGE SCALE GENOMIC DNA]</scope>
    <source>
        <strain evidence="6 7">JCM 3272</strain>
    </source>
</reference>
<dbReference type="Proteomes" id="UP001501444">
    <property type="component" value="Unassembled WGS sequence"/>
</dbReference>
<dbReference type="EMBL" id="BAAARV010000033">
    <property type="protein sequence ID" value="GAA2353034.1"/>
    <property type="molecule type" value="Genomic_DNA"/>
</dbReference>
<dbReference type="PROSITE" id="PS50931">
    <property type="entry name" value="HTH_LYSR"/>
    <property type="match status" value="1"/>
</dbReference>
<sequence length="337" mass="35386">MLDPWRLKLLGDLASLGTVRAVARAAHLSPSTVSQQLAVLEREAGARLFERAGRRLRLTGAGETLARHARAILDQMDAARAEVAALDDAGAPAGRITVGAFTSAANTFVLAAALLLRRRHPRLRVDVRELDPSESLPALRRGECDVVVTADLFDGSFPVDDDVRHTSLATDRIVLVTAASAPPSGGPVDLASHAGPVDLASHAGPVDLASHAGPVDLASHAGPVDLASHAGAVWSAERPGTWTHTLITRACRRAGFEPDIGALFASYGPLLAHVEAGLSVTLLPELAVDPRYEVAAHPLREPLQRRITAAVRSTAASRPPVTALLAALTETARRPGR</sequence>
<keyword evidence="2" id="KW-0805">Transcription regulation</keyword>
<evidence type="ECO:0000256" key="2">
    <source>
        <dbReference type="ARBA" id="ARBA00023015"/>
    </source>
</evidence>
<dbReference type="InterPro" id="IPR000847">
    <property type="entry name" value="LysR_HTH_N"/>
</dbReference>
<comment type="caution">
    <text evidence="6">The sequence shown here is derived from an EMBL/GenBank/DDBJ whole genome shotgun (WGS) entry which is preliminary data.</text>
</comment>
<comment type="similarity">
    <text evidence="1">Belongs to the LysR transcriptional regulatory family.</text>
</comment>
<keyword evidence="3" id="KW-0238">DNA-binding</keyword>
<dbReference type="Gene3D" id="3.40.190.10">
    <property type="entry name" value="Periplasmic binding protein-like II"/>
    <property type="match status" value="3"/>
</dbReference>
<dbReference type="SUPFAM" id="SSF46785">
    <property type="entry name" value="Winged helix' DNA-binding domain"/>
    <property type="match status" value="1"/>
</dbReference>
<keyword evidence="4" id="KW-0804">Transcription</keyword>
<feature type="domain" description="HTH lysR-type" evidence="5">
    <location>
        <begin position="13"/>
        <end position="59"/>
    </location>
</feature>
<proteinExistence type="inferred from homology"/>
<dbReference type="InterPro" id="IPR036388">
    <property type="entry name" value="WH-like_DNA-bd_sf"/>
</dbReference>
<dbReference type="PANTHER" id="PTHR30346:SF29">
    <property type="entry name" value="LYSR SUBSTRATE-BINDING"/>
    <property type="match status" value="1"/>
</dbReference>
<dbReference type="RefSeq" id="WP_344614341.1">
    <property type="nucleotide sequence ID" value="NZ_BAAARV010000033.1"/>
</dbReference>
<dbReference type="InterPro" id="IPR005119">
    <property type="entry name" value="LysR_subst-bd"/>
</dbReference>
<organism evidence="6 7">
    <name type="scientific">Dactylosporangium salmoneum</name>
    <dbReference type="NCBI Taxonomy" id="53361"/>
    <lineage>
        <taxon>Bacteria</taxon>
        <taxon>Bacillati</taxon>
        <taxon>Actinomycetota</taxon>
        <taxon>Actinomycetes</taxon>
        <taxon>Micromonosporales</taxon>
        <taxon>Micromonosporaceae</taxon>
        <taxon>Dactylosporangium</taxon>
    </lineage>
</organism>
<evidence type="ECO:0000313" key="6">
    <source>
        <dbReference type="EMBL" id="GAA2353034.1"/>
    </source>
</evidence>
<dbReference type="Pfam" id="PF03466">
    <property type="entry name" value="LysR_substrate"/>
    <property type="match status" value="2"/>
</dbReference>
<dbReference type="SUPFAM" id="SSF53850">
    <property type="entry name" value="Periplasmic binding protein-like II"/>
    <property type="match status" value="1"/>
</dbReference>
<protein>
    <submittedName>
        <fullName evidence="6">LysR family transcriptional regulator</fullName>
    </submittedName>
</protein>
<dbReference type="InterPro" id="IPR036390">
    <property type="entry name" value="WH_DNA-bd_sf"/>
</dbReference>
<evidence type="ECO:0000256" key="1">
    <source>
        <dbReference type="ARBA" id="ARBA00009437"/>
    </source>
</evidence>
<keyword evidence="7" id="KW-1185">Reference proteome</keyword>
<gene>
    <name evidence="6" type="ORF">GCM10010170_044140</name>
</gene>
<evidence type="ECO:0000259" key="5">
    <source>
        <dbReference type="PROSITE" id="PS50931"/>
    </source>
</evidence>
<evidence type="ECO:0000313" key="7">
    <source>
        <dbReference type="Proteomes" id="UP001501444"/>
    </source>
</evidence>
<accession>A0ABN3GJ48</accession>
<dbReference type="PANTHER" id="PTHR30346">
    <property type="entry name" value="TRANSCRIPTIONAL DUAL REGULATOR HCAR-RELATED"/>
    <property type="match status" value="1"/>
</dbReference>
<evidence type="ECO:0000256" key="3">
    <source>
        <dbReference type="ARBA" id="ARBA00023125"/>
    </source>
</evidence>
<dbReference type="Gene3D" id="1.10.10.10">
    <property type="entry name" value="Winged helix-like DNA-binding domain superfamily/Winged helix DNA-binding domain"/>
    <property type="match status" value="1"/>
</dbReference>
<evidence type="ECO:0000256" key="4">
    <source>
        <dbReference type="ARBA" id="ARBA00023163"/>
    </source>
</evidence>